<proteinExistence type="predicted"/>
<name>A0ABV1ABT9_9TELE</name>
<organism evidence="2 3">
    <name type="scientific">Ameca splendens</name>
    <dbReference type="NCBI Taxonomy" id="208324"/>
    <lineage>
        <taxon>Eukaryota</taxon>
        <taxon>Metazoa</taxon>
        <taxon>Chordata</taxon>
        <taxon>Craniata</taxon>
        <taxon>Vertebrata</taxon>
        <taxon>Euteleostomi</taxon>
        <taxon>Actinopterygii</taxon>
        <taxon>Neopterygii</taxon>
        <taxon>Teleostei</taxon>
        <taxon>Neoteleostei</taxon>
        <taxon>Acanthomorphata</taxon>
        <taxon>Ovalentaria</taxon>
        <taxon>Atherinomorphae</taxon>
        <taxon>Cyprinodontiformes</taxon>
        <taxon>Goodeidae</taxon>
        <taxon>Ameca</taxon>
    </lineage>
</organism>
<accession>A0ABV1ABT9</accession>
<keyword evidence="3" id="KW-1185">Reference proteome</keyword>
<comment type="caution">
    <text evidence="2">The sequence shown here is derived from an EMBL/GenBank/DDBJ whole genome shotgun (WGS) entry which is preliminary data.</text>
</comment>
<protein>
    <recommendedName>
        <fullName evidence="4">Myb proto-oncogene protein, plant</fullName>
    </recommendedName>
</protein>
<feature type="compositionally biased region" description="Low complexity" evidence="1">
    <location>
        <begin position="143"/>
        <end position="165"/>
    </location>
</feature>
<evidence type="ECO:0000313" key="3">
    <source>
        <dbReference type="Proteomes" id="UP001469553"/>
    </source>
</evidence>
<gene>
    <name evidence="2" type="ORF">AMECASPLE_028492</name>
</gene>
<evidence type="ECO:0008006" key="4">
    <source>
        <dbReference type="Google" id="ProtNLM"/>
    </source>
</evidence>
<dbReference type="Proteomes" id="UP001469553">
    <property type="component" value="Unassembled WGS sequence"/>
</dbReference>
<feature type="region of interest" description="Disordered" evidence="1">
    <location>
        <begin position="82"/>
        <end position="216"/>
    </location>
</feature>
<reference evidence="2 3" key="1">
    <citation type="submission" date="2021-06" db="EMBL/GenBank/DDBJ databases">
        <authorList>
            <person name="Palmer J.M."/>
        </authorList>
    </citation>
    <scope>NUCLEOTIDE SEQUENCE [LARGE SCALE GENOMIC DNA]</scope>
    <source>
        <strain evidence="2 3">AS_MEX2019</strain>
        <tissue evidence="2">Muscle</tissue>
    </source>
</reference>
<evidence type="ECO:0000313" key="2">
    <source>
        <dbReference type="EMBL" id="MEQ2316032.1"/>
    </source>
</evidence>
<feature type="compositionally biased region" description="Low complexity" evidence="1">
    <location>
        <begin position="173"/>
        <end position="199"/>
    </location>
</feature>
<dbReference type="EMBL" id="JAHRIP010087782">
    <property type="protein sequence ID" value="MEQ2316032.1"/>
    <property type="molecule type" value="Genomic_DNA"/>
</dbReference>
<sequence>MSFKPKSHKGMVNEEWMARLRAFASDGVWPSNAGNRPAPRQKKWHALYQKIEKCPIQSRGQTTLFGVSVTCDCGFHAAEPAFQPPPPPVAPQSVASESTSSAPRSLLRAPPSISKFIKSRFGGSHTNSLKPNLVAQKPPGPSPSSVRSPSLIPSSVKTSGPSPSSVRTPSLTPSSVRTSGPSPSSARTPSLASSSTTPTHICQTVSPEEPAACVQQ</sequence>
<evidence type="ECO:0000256" key="1">
    <source>
        <dbReference type="SAM" id="MobiDB-lite"/>
    </source>
</evidence>